<dbReference type="Gene3D" id="1.20.1440.120">
    <property type="entry name" value="Recombination protein O, C-terminal domain"/>
    <property type="match status" value="1"/>
</dbReference>
<dbReference type="SUPFAM" id="SSF50249">
    <property type="entry name" value="Nucleic acid-binding proteins"/>
    <property type="match status" value="1"/>
</dbReference>
<organism evidence="9 10">
    <name type="scientific">Lawsonibacter faecis</name>
    <dbReference type="NCBI Taxonomy" id="2763052"/>
    <lineage>
        <taxon>Bacteria</taxon>
        <taxon>Bacillati</taxon>
        <taxon>Bacillota</taxon>
        <taxon>Clostridia</taxon>
        <taxon>Eubacteriales</taxon>
        <taxon>Oscillospiraceae</taxon>
        <taxon>Lawsonibacter</taxon>
    </lineage>
</organism>
<keyword evidence="5 7" id="KW-0234">DNA repair</keyword>
<dbReference type="PANTHER" id="PTHR33991">
    <property type="entry name" value="DNA REPAIR PROTEIN RECO"/>
    <property type="match status" value="1"/>
</dbReference>
<dbReference type="InterPro" id="IPR022572">
    <property type="entry name" value="DNA_rep/recomb_RecO_N"/>
</dbReference>
<evidence type="ECO:0000256" key="6">
    <source>
        <dbReference type="ARBA" id="ARBA00033409"/>
    </source>
</evidence>
<dbReference type="InterPro" id="IPR037278">
    <property type="entry name" value="ARFGAP/RecO"/>
</dbReference>
<comment type="similarity">
    <text evidence="1 7">Belongs to the RecO family.</text>
</comment>
<dbReference type="Gene3D" id="2.40.50.140">
    <property type="entry name" value="Nucleic acid-binding proteins"/>
    <property type="match status" value="1"/>
</dbReference>
<dbReference type="InterPro" id="IPR003717">
    <property type="entry name" value="RecO"/>
</dbReference>
<gene>
    <name evidence="7 9" type="primary">recO</name>
    <name evidence="9" type="ORF">H8S62_09180</name>
</gene>
<dbReference type="RefSeq" id="WP_186919090.1">
    <property type="nucleotide sequence ID" value="NZ_JACOPQ010000006.1"/>
</dbReference>
<dbReference type="Proteomes" id="UP000607645">
    <property type="component" value="Unassembled WGS sequence"/>
</dbReference>
<name>A0A8J6MCS4_9FIRM</name>
<proteinExistence type="inferred from homology"/>
<feature type="domain" description="DNA replication/recombination mediator RecO N-terminal" evidence="8">
    <location>
        <begin position="1"/>
        <end position="77"/>
    </location>
</feature>
<sequence>MHIVTQGLVLREVSYKESDKILTVLTRDGGKRTVKARGCRKKNSPLAAAAQLLVYSEMTLFEYRDFWSMDEAESREQFWGVKGDVEKLALGSYFAETMESVAEEDQDGSAMLSLILNSLYALDKLNKPQALVKAAYELKLMSLAGYEPMLDACAVCGAPSPEEPRLHLREGVLHCAHCRGGVGDGVSMPLDGAVLAAMRHVLYGDPKRLFSFALDAPGLTRMADVCEAYLLTQLERGFRTLDFYKSLKIELPAR</sequence>
<evidence type="ECO:0000259" key="8">
    <source>
        <dbReference type="Pfam" id="PF11967"/>
    </source>
</evidence>
<dbReference type="GO" id="GO:0006310">
    <property type="term" value="P:DNA recombination"/>
    <property type="evidence" value="ECO:0007669"/>
    <property type="project" value="UniProtKB-UniRule"/>
</dbReference>
<evidence type="ECO:0000313" key="10">
    <source>
        <dbReference type="Proteomes" id="UP000607645"/>
    </source>
</evidence>
<comment type="caution">
    <text evidence="9">The sequence shown here is derived from an EMBL/GenBank/DDBJ whole genome shotgun (WGS) entry which is preliminary data.</text>
</comment>
<dbReference type="Gene3D" id="6.20.220.20">
    <property type="entry name" value="Recombination protein O, zinc-binding domain"/>
    <property type="match status" value="1"/>
</dbReference>
<evidence type="ECO:0000256" key="7">
    <source>
        <dbReference type="HAMAP-Rule" id="MF_00201"/>
    </source>
</evidence>
<dbReference type="AlphaFoldDB" id="A0A8J6MCS4"/>
<keyword evidence="4 7" id="KW-0233">DNA recombination</keyword>
<accession>A0A8J6MCS4</accession>
<keyword evidence="10" id="KW-1185">Reference proteome</keyword>
<dbReference type="PANTHER" id="PTHR33991:SF1">
    <property type="entry name" value="DNA REPAIR PROTEIN RECO"/>
    <property type="match status" value="1"/>
</dbReference>
<dbReference type="InterPro" id="IPR012340">
    <property type="entry name" value="NA-bd_OB-fold"/>
</dbReference>
<evidence type="ECO:0000256" key="2">
    <source>
        <dbReference type="ARBA" id="ARBA00021310"/>
    </source>
</evidence>
<dbReference type="GO" id="GO:0006302">
    <property type="term" value="P:double-strand break repair"/>
    <property type="evidence" value="ECO:0007669"/>
    <property type="project" value="TreeGrafter"/>
</dbReference>
<evidence type="ECO:0000256" key="3">
    <source>
        <dbReference type="ARBA" id="ARBA00022763"/>
    </source>
</evidence>
<protein>
    <recommendedName>
        <fullName evidence="2 7">DNA repair protein RecO</fullName>
    </recommendedName>
    <alternativeName>
        <fullName evidence="6 7">Recombination protein O</fullName>
    </alternativeName>
</protein>
<comment type="function">
    <text evidence="7">Involved in DNA repair and RecF pathway recombination.</text>
</comment>
<dbReference type="Pfam" id="PF02565">
    <property type="entry name" value="RecO_C"/>
    <property type="match status" value="1"/>
</dbReference>
<dbReference type="GO" id="GO:0043590">
    <property type="term" value="C:bacterial nucleoid"/>
    <property type="evidence" value="ECO:0007669"/>
    <property type="project" value="TreeGrafter"/>
</dbReference>
<evidence type="ECO:0000256" key="5">
    <source>
        <dbReference type="ARBA" id="ARBA00023204"/>
    </source>
</evidence>
<evidence type="ECO:0000256" key="1">
    <source>
        <dbReference type="ARBA" id="ARBA00007452"/>
    </source>
</evidence>
<dbReference type="HAMAP" id="MF_00201">
    <property type="entry name" value="RecO"/>
    <property type="match status" value="1"/>
</dbReference>
<evidence type="ECO:0000313" key="9">
    <source>
        <dbReference type="EMBL" id="MBC5737181.1"/>
    </source>
</evidence>
<dbReference type="InterPro" id="IPR042242">
    <property type="entry name" value="RecO_C"/>
</dbReference>
<reference evidence="9" key="1">
    <citation type="submission" date="2020-08" db="EMBL/GenBank/DDBJ databases">
        <title>Genome public.</title>
        <authorList>
            <person name="Liu C."/>
            <person name="Sun Q."/>
        </authorList>
    </citation>
    <scope>NUCLEOTIDE SEQUENCE</scope>
    <source>
        <strain evidence="9">NSJ-52</strain>
    </source>
</reference>
<dbReference type="SUPFAM" id="SSF57863">
    <property type="entry name" value="ArfGap/RecO-like zinc finger"/>
    <property type="match status" value="1"/>
</dbReference>
<dbReference type="Pfam" id="PF11967">
    <property type="entry name" value="RecO_N"/>
    <property type="match status" value="1"/>
</dbReference>
<evidence type="ECO:0000256" key="4">
    <source>
        <dbReference type="ARBA" id="ARBA00023172"/>
    </source>
</evidence>
<dbReference type="NCBIfam" id="TIGR00613">
    <property type="entry name" value="reco"/>
    <property type="match status" value="1"/>
</dbReference>
<dbReference type="EMBL" id="JACOPQ010000006">
    <property type="protein sequence ID" value="MBC5737181.1"/>
    <property type="molecule type" value="Genomic_DNA"/>
</dbReference>
<keyword evidence="3 7" id="KW-0227">DNA damage</keyword>